<keyword evidence="2" id="KW-1185">Reference proteome</keyword>
<name>A0A1J8R5Q0_9AGAM</name>
<accession>A0A1J8R5Q0</accession>
<protein>
    <submittedName>
        <fullName evidence="1">Uncharacterized protein</fullName>
    </submittedName>
</protein>
<comment type="caution">
    <text evidence="1">The sequence shown here is derived from an EMBL/GenBank/DDBJ whole genome shotgun (WGS) entry which is preliminary data.</text>
</comment>
<dbReference type="Proteomes" id="UP000183567">
    <property type="component" value="Unassembled WGS sequence"/>
</dbReference>
<evidence type="ECO:0000313" key="2">
    <source>
        <dbReference type="Proteomes" id="UP000183567"/>
    </source>
</evidence>
<evidence type="ECO:0000313" key="1">
    <source>
        <dbReference type="EMBL" id="OJA20977.1"/>
    </source>
</evidence>
<gene>
    <name evidence="1" type="ORF">AZE42_13094</name>
</gene>
<organism evidence="1 2">
    <name type="scientific">Rhizopogon vesiculosus</name>
    <dbReference type="NCBI Taxonomy" id="180088"/>
    <lineage>
        <taxon>Eukaryota</taxon>
        <taxon>Fungi</taxon>
        <taxon>Dikarya</taxon>
        <taxon>Basidiomycota</taxon>
        <taxon>Agaricomycotina</taxon>
        <taxon>Agaricomycetes</taxon>
        <taxon>Agaricomycetidae</taxon>
        <taxon>Boletales</taxon>
        <taxon>Suillineae</taxon>
        <taxon>Rhizopogonaceae</taxon>
        <taxon>Rhizopogon</taxon>
    </lineage>
</organism>
<dbReference type="AlphaFoldDB" id="A0A1J8R5Q0"/>
<proteinExistence type="predicted"/>
<reference evidence="1 2" key="1">
    <citation type="submission" date="2016-03" db="EMBL/GenBank/DDBJ databases">
        <title>Comparative genomics of the ectomycorrhizal sister species Rhizopogon vinicolor and Rhizopogon vesiculosus (Basidiomycota: Boletales) reveals a divergence of the mating type B locus.</title>
        <authorList>
            <person name="Mujic A.B."/>
            <person name="Kuo A."/>
            <person name="Tritt A."/>
            <person name="Lipzen A."/>
            <person name="Chen C."/>
            <person name="Johnson J."/>
            <person name="Sharma A."/>
            <person name="Barry K."/>
            <person name="Grigoriev I.V."/>
            <person name="Spatafora J.W."/>
        </authorList>
    </citation>
    <scope>NUCLEOTIDE SEQUENCE [LARGE SCALE GENOMIC DNA]</scope>
    <source>
        <strain evidence="1 2">AM-OR11-056</strain>
    </source>
</reference>
<sequence>MKMGQDTIEDVKKMIAELDSFRLMAGQQSIWILGHWTARYKKRSMNSKDELEEYYRLPLEGFDTCHPIQW</sequence>
<dbReference type="EMBL" id="LVVM01000325">
    <property type="protein sequence ID" value="OJA20977.1"/>
    <property type="molecule type" value="Genomic_DNA"/>
</dbReference>
<dbReference type="OrthoDB" id="1607513at2759"/>